<dbReference type="GO" id="GO:0016896">
    <property type="term" value="F:RNA exonuclease activity, producing 5'-phosphomonoesters"/>
    <property type="evidence" value="ECO:0007669"/>
    <property type="project" value="UniProtKB-UniRule"/>
</dbReference>
<dbReference type="NCBIfam" id="TIGR01298">
    <property type="entry name" value="RNaseT"/>
    <property type="match status" value="1"/>
</dbReference>
<dbReference type="GO" id="GO:0005829">
    <property type="term" value="C:cytosol"/>
    <property type="evidence" value="ECO:0007669"/>
    <property type="project" value="TreeGrafter"/>
</dbReference>
<dbReference type="InterPro" id="IPR012337">
    <property type="entry name" value="RNaseH-like_sf"/>
</dbReference>
<keyword evidence="2 5" id="KW-0540">Nuclease</keyword>
<evidence type="ECO:0000256" key="4">
    <source>
        <dbReference type="ARBA" id="ARBA00022839"/>
    </source>
</evidence>
<dbReference type="InterPro" id="IPR013520">
    <property type="entry name" value="Ribonucl_H"/>
</dbReference>
<dbReference type="EMBL" id="JAAVXB010000005">
    <property type="protein sequence ID" value="NKF22900.1"/>
    <property type="molecule type" value="Genomic_DNA"/>
</dbReference>
<feature type="site" description="Important for substrate binding and specificity" evidence="5">
    <location>
        <position position="133"/>
    </location>
</feature>
<feature type="binding site" evidence="5">
    <location>
        <position position="195"/>
    </location>
    <ligand>
        <name>Mg(2+)</name>
        <dbReference type="ChEBI" id="CHEBI:18420"/>
        <label>2</label>
        <note>catalytic</note>
    </ligand>
</feature>
<name>A0A969WB73_9GAMM</name>
<evidence type="ECO:0000259" key="6">
    <source>
        <dbReference type="SMART" id="SM00479"/>
    </source>
</evidence>
<comment type="function">
    <text evidence="5">Trims short 3' overhangs of a variety of RNA species, leaving a one or two nucleotide 3' overhang. Responsible for the end-turnover of tRNA: specifically removes the terminal AMP residue from uncharged tRNA (tRNA-C-C-A). Also appears to be involved in tRNA biosynthesis.</text>
</comment>
<feature type="binding site" evidence="5">
    <location>
        <position position="190"/>
    </location>
    <ligand>
        <name>Mg(2+)</name>
        <dbReference type="ChEBI" id="CHEBI:18420"/>
        <label>2</label>
        <note>catalytic</note>
    </ligand>
</feature>
<dbReference type="InterPro" id="IPR005987">
    <property type="entry name" value="RNase_T"/>
</dbReference>
<proteinExistence type="inferred from homology"/>
<feature type="domain" description="Exonuclease" evidence="6">
    <location>
        <begin position="27"/>
        <end position="212"/>
    </location>
</feature>
<dbReference type="GO" id="GO:0045004">
    <property type="term" value="P:DNA replication proofreading"/>
    <property type="evidence" value="ECO:0007669"/>
    <property type="project" value="TreeGrafter"/>
</dbReference>
<dbReference type="GO" id="GO:0000287">
    <property type="term" value="F:magnesium ion binding"/>
    <property type="evidence" value="ECO:0007669"/>
    <property type="project" value="UniProtKB-UniRule"/>
</dbReference>
<keyword evidence="1 5" id="KW-0819">tRNA processing</keyword>
<dbReference type="GO" id="GO:0008408">
    <property type="term" value="F:3'-5' exonuclease activity"/>
    <property type="evidence" value="ECO:0007669"/>
    <property type="project" value="TreeGrafter"/>
</dbReference>
<dbReference type="EC" id="3.1.13.-" evidence="5"/>
<dbReference type="Pfam" id="PF00929">
    <property type="entry name" value="RNase_T"/>
    <property type="match status" value="1"/>
</dbReference>
<reference evidence="7" key="1">
    <citation type="submission" date="2020-03" db="EMBL/GenBank/DDBJ databases">
        <title>Solimonas marina sp. nov., isolated from deep seawater of the Pacific Ocean.</title>
        <authorList>
            <person name="Liu X."/>
            <person name="Lai Q."/>
            <person name="Sun F."/>
            <person name="Gai Y."/>
            <person name="Li G."/>
            <person name="Shao Z."/>
        </authorList>
    </citation>
    <scope>NUCLEOTIDE SEQUENCE</scope>
    <source>
        <strain evidence="7">C16B3</strain>
    </source>
</reference>
<sequence>MTVDGNAPAPAPEPRKLKVGHRFRGFLPVVVDVETGGFNSQTDALLEIAAVILGIDEHGQLVPKETVFAHVQPFEGANIEKAALEITGIRIDSPLRLAMSEREALDHVFRVVRRAVSENGCTRAVLVGHNAHFDLGFVNAAVARTGYKRCPFHPFSVFDTATLGGAALGQTVLARALQATRLGYDAESAHSAIYDAEKTADLFCLLVNRMRPLFEEFTAAGTGDAATASDIGINAENGT</sequence>
<comment type="similarity">
    <text evidence="5">Belongs to the RNase T family.</text>
</comment>
<evidence type="ECO:0000256" key="2">
    <source>
        <dbReference type="ARBA" id="ARBA00022722"/>
    </source>
</evidence>
<accession>A0A969WB73</accession>
<dbReference type="HAMAP" id="MF_00157">
    <property type="entry name" value="RNase_T"/>
    <property type="match status" value="1"/>
</dbReference>
<comment type="cofactor">
    <cofactor evidence="5">
        <name>Mg(2+)</name>
        <dbReference type="ChEBI" id="CHEBI:18420"/>
    </cofactor>
    <text evidence="5">Binds two Mg(2+) per subunit. The active form of the enzyme binds two Mg(2+) ions in its active site. The first Mg(2+) forms only one salt bridge with the protein.</text>
</comment>
<keyword evidence="3 5" id="KW-0378">Hydrolase</keyword>
<evidence type="ECO:0000256" key="5">
    <source>
        <dbReference type="HAMAP-Rule" id="MF_00157"/>
    </source>
</evidence>
<evidence type="ECO:0000313" key="7">
    <source>
        <dbReference type="EMBL" id="NKF22900.1"/>
    </source>
</evidence>
<comment type="caution">
    <text evidence="7">The sequence shown here is derived from an EMBL/GenBank/DDBJ whole genome shotgun (WGS) entry which is preliminary data.</text>
</comment>
<keyword evidence="5" id="KW-0479">Metal-binding</keyword>
<protein>
    <recommendedName>
        <fullName evidence="5">Ribonuclease T</fullName>
        <ecNumber evidence="5">3.1.13.-</ecNumber>
    </recommendedName>
    <alternativeName>
        <fullName evidence="5">Exoribonuclease T</fullName>
        <shortName evidence="5">RNase T</shortName>
    </alternativeName>
</protein>
<dbReference type="PANTHER" id="PTHR30231:SF2">
    <property type="entry name" value="RIBONUCLEASE T"/>
    <property type="match status" value="1"/>
</dbReference>
<keyword evidence="5" id="KW-0460">Magnesium</keyword>
<feature type="binding site" evidence="5">
    <location>
        <position position="32"/>
    </location>
    <ligand>
        <name>Mg(2+)</name>
        <dbReference type="ChEBI" id="CHEBI:18420"/>
        <label>2</label>
        <note>catalytic</note>
    </ligand>
</feature>
<evidence type="ECO:0000256" key="3">
    <source>
        <dbReference type="ARBA" id="ARBA00022801"/>
    </source>
</evidence>
<dbReference type="SUPFAM" id="SSF53098">
    <property type="entry name" value="Ribonuclease H-like"/>
    <property type="match status" value="1"/>
</dbReference>
<comment type="subunit">
    <text evidence="5">Homodimer.</text>
</comment>
<comment type="caution">
    <text evidence="5">Lacks conserved residue(s) required for the propagation of feature annotation.</text>
</comment>
<dbReference type="Gene3D" id="3.30.420.10">
    <property type="entry name" value="Ribonuclease H-like superfamily/Ribonuclease H"/>
    <property type="match status" value="1"/>
</dbReference>
<dbReference type="InterPro" id="IPR036397">
    <property type="entry name" value="RNaseH_sf"/>
</dbReference>
<evidence type="ECO:0000313" key="8">
    <source>
        <dbReference type="Proteomes" id="UP000653472"/>
    </source>
</evidence>
<keyword evidence="8" id="KW-1185">Reference proteome</keyword>
<keyword evidence="4 5" id="KW-0269">Exonuclease</keyword>
<dbReference type="GO" id="GO:0003676">
    <property type="term" value="F:nucleic acid binding"/>
    <property type="evidence" value="ECO:0007669"/>
    <property type="project" value="InterPro"/>
</dbReference>
<dbReference type="AlphaFoldDB" id="A0A969WB73"/>
<feature type="site" description="Important for substrate binding and specificity" evidence="5">
    <location>
        <position position="155"/>
    </location>
</feature>
<dbReference type="Proteomes" id="UP000653472">
    <property type="component" value="Unassembled WGS sequence"/>
</dbReference>
<dbReference type="GO" id="GO:0008033">
    <property type="term" value="P:tRNA processing"/>
    <property type="evidence" value="ECO:0007669"/>
    <property type="project" value="UniProtKB-KW"/>
</dbReference>
<gene>
    <name evidence="5 7" type="primary">rnt</name>
    <name evidence="7" type="ORF">G7Y82_11270</name>
</gene>
<feature type="active site" description="Proton donor/acceptor" evidence="5">
    <location>
        <position position="190"/>
    </location>
</feature>
<evidence type="ECO:0000256" key="1">
    <source>
        <dbReference type="ARBA" id="ARBA00022694"/>
    </source>
</evidence>
<dbReference type="RefSeq" id="WP_168148217.1">
    <property type="nucleotide sequence ID" value="NZ_JAAVXB010000005.1"/>
</dbReference>
<feature type="binding site" evidence="5">
    <location>
        <position position="34"/>
    </location>
    <ligand>
        <name>Mg(2+)</name>
        <dbReference type="ChEBI" id="CHEBI:18420"/>
        <label>2</label>
        <note>catalytic</note>
    </ligand>
</feature>
<feature type="site" description="Important for substrate binding and specificity" evidence="5">
    <location>
        <position position="38"/>
    </location>
</feature>
<organism evidence="7 8">
    <name type="scientific">Solimonas marina</name>
    <dbReference type="NCBI Taxonomy" id="2714601"/>
    <lineage>
        <taxon>Bacteria</taxon>
        <taxon>Pseudomonadati</taxon>
        <taxon>Pseudomonadota</taxon>
        <taxon>Gammaproteobacteria</taxon>
        <taxon>Nevskiales</taxon>
        <taxon>Nevskiaceae</taxon>
        <taxon>Solimonas</taxon>
    </lineage>
</organism>
<feature type="binding site" evidence="5">
    <location>
        <position position="32"/>
    </location>
    <ligand>
        <name>Mg(2+)</name>
        <dbReference type="ChEBI" id="CHEBI:18420"/>
        <label>1</label>
        <note>catalytic</note>
    </ligand>
</feature>
<dbReference type="SMART" id="SM00479">
    <property type="entry name" value="EXOIII"/>
    <property type="match status" value="1"/>
</dbReference>
<dbReference type="PANTHER" id="PTHR30231">
    <property type="entry name" value="DNA POLYMERASE III SUBUNIT EPSILON"/>
    <property type="match status" value="1"/>
</dbReference>